<evidence type="ECO:0000256" key="1">
    <source>
        <dbReference type="ARBA" id="ARBA00004141"/>
    </source>
</evidence>
<dbReference type="Proteomes" id="UP000249065">
    <property type="component" value="Unassembled WGS sequence"/>
</dbReference>
<keyword evidence="2" id="KW-0813">Transport</keyword>
<keyword evidence="10" id="KW-1185">Reference proteome</keyword>
<dbReference type="EMBL" id="QLIX01000005">
    <property type="protein sequence ID" value="RAI59214.1"/>
    <property type="molecule type" value="Genomic_DNA"/>
</dbReference>
<comment type="subcellular location">
    <subcellularLocation>
        <location evidence="1">Membrane</location>
        <topology evidence="1">Multi-pass membrane protein</topology>
    </subcellularLocation>
</comment>
<dbReference type="InterPro" id="IPR006037">
    <property type="entry name" value="RCK_C"/>
</dbReference>
<gene>
    <name evidence="9" type="ORF">DOO78_09245</name>
</gene>
<dbReference type="OrthoDB" id="9809303at2"/>
<evidence type="ECO:0000256" key="6">
    <source>
        <dbReference type="ARBA" id="ARBA00023136"/>
    </source>
</evidence>
<dbReference type="PANTHER" id="PTHR43652">
    <property type="entry name" value="BASIC AMINO ACID ANTIPORTER YFCC-RELATED"/>
    <property type="match status" value="1"/>
</dbReference>
<keyword evidence="5 7" id="KW-1133">Transmembrane helix</keyword>
<dbReference type="GO" id="GO:0006813">
    <property type="term" value="P:potassium ion transport"/>
    <property type="evidence" value="ECO:0007669"/>
    <property type="project" value="InterPro"/>
</dbReference>
<feature type="transmembrane region" description="Helical" evidence="7">
    <location>
        <begin position="95"/>
        <end position="123"/>
    </location>
</feature>
<organism evidence="9 10">
    <name type="scientific">Roseicella frigidaeris</name>
    <dbReference type="NCBI Taxonomy" id="2230885"/>
    <lineage>
        <taxon>Bacteria</taxon>
        <taxon>Pseudomonadati</taxon>
        <taxon>Pseudomonadota</taxon>
        <taxon>Alphaproteobacteria</taxon>
        <taxon>Acetobacterales</taxon>
        <taxon>Roseomonadaceae</taxon>
        <taxon>Roseicella</taxon>
    </lineage>
</organism>
<dbReference type="GO" id="GO:0005886">
    <property type="term" value="C:plasma membrane"/>
    <property type="evidence" value="ECO:0007669"/>
    <property type="project" value="TreeGrafter"/>
</dbReference>
<keyword evidence="6 7" id="KW-0472">Membrane</keyword>
<feature type="transmembrane region" description="Helical" evidence="7">
    <location>
        <begin position="589"/>
        <end position="609"/>
    </location>
</feature>
<dbReference type="SUPFAM" id="SSF116726">
    <property type="entry name" value="TrkA C-terminal domain-like"/>
    <property type="match status" value="2"/>
</dbReference>
<proteinExistence type="predicted"/>
<feature type="transmembrane region" description="Helical" evidence="7">
    <location>
        <begin position="57"/>
        <end position="75"/>
    </location>
</feature>
<dbReference type="InterPro" id="IPR031312">
    <property type="entry name" value="Na/sul_symport_CS"/>
</dbReference>
<keyword evidence="4" id="KW-0677">Repeat</keyword>
<feature type="domain" description="RCK C-terminal" evidence="8">
    <location>
        <begin position="218"/>
        <end position="304"/>
    </location>
</feature>
<evidence type="ECO:0000256" key="2">
    <source>
        <dbReference type="ARBA" id="ARBA00022448"/>
    </source>
</evidence>
<dbReference type="AlphaFoldDB" id="A0A327MAP4"/>
<dbReference type="PROSITE" id="PS01271">
    <property type="entry name" value="NA_SULFATE"/>
    <property type="match status" value="1"/>
</dbReference>
<feature type="transmembrane region" description="Helical" evidence="7">
    <location>
        <begin position="548"/>
        <end position="569"/>
    </location>
</feature>
<feature type="transmembrane region" description="Helical" evidence="7">
    <location>
        <begin position="173"/>
        <end position="195"/>
    </location>
</feature>
<dbReference type="PROSITE" id="PS51202">
    <property type="entry name" value="RCK_C"/>
    <property type="match status" value="2"/>
</dbReference>
<feature type="transmembrane region" description="Helical" evidence="7">
    <location>
        <begin position="470"/>
        <end position="488"/>
    </location>
</feature>
<evidence type="ECO:0000256" key="3">
    <source>
        <dbReference type="ARBA" id="ARBA00022692"/>
    </source>
</evidence>
<evidence type="ECO:0000313" key="10">
    <source>
        <dbReference type="Proteomes" id="UP000249065"/>
    </source>
</evidence>
<dbReference type="InterPro" id="IPR051679">
    <property type="entry name" value="DASS-Related_Transporters"/>
</dbReference>
<dbReference type="InterPro" id="IPR036721">
    <property type="entry name" value="RCK_C_sf"/>
</dbReference>
<comment type="caution">
    <text evidence="9">The sequence shown here is derived from an EMBL/GenBank/DDBJ whole genome shotgun (WGS) entry which is preliminary data.</text>
</comment>
<dbReference type="GO" id="GO:0008324">
    <property type="term" value="F:monoatomic cation transmembrane transporter activity"/>
    <property type="evidence" value="ECO:0007669"/>
    <property type="project" value="InterPro"/>
</dbReference>
<name>A0A327MAP4_9PROT</name>
<feature type="domain" description="RCK C-terminal" evidence="8">
    <location>
        <begin position="315"/>
        <end position="399"/>
    </location>
</feature>
<feature type="transmembrane region" description="Helical" evidence="7">
    <location>
        <begin position="508"/>
        <end position="541"/>
    </location>
</feature>
<evidence type="ECO:0000256" key="7">
    <source>
        <dbReference type="SAM" id="Phobius"/>
    </source>
</evidence>
<keyword evidence="3 7" id="KW-0812">Transmembrane</keyword>
<reference evidence="10" key="1">
    <citation type="submission" date="2018-06" db="EMBL/GenBank/DDBJ databases">
        <authorList>
            <person name="Khan S.A."/>
        </authorList>
    </citation>
    <scope>NUCLEOTIDE SEQUENCE [LARGE SCALE GENOMIC DNA]</scope>
    <source>
        <strain evidence="10">DB-1506</strain>
    </source>
</reference>
<feature type="transmembrane region" description="Helical" evidence="7">
    <location>
        <begin position="27"/>
        <end position="45"/>
    </location>
</feature>
<protein>
    <submittedName>
        <fullName evidence="9">SLC13 family permease</fullName>
    </submittedName>
</protein>
<evidence type="ECO:0000256" key="5">
    <source>
        <dbReference type="ARBA" id="ARBA00022989"/>
    </source>
</evidence>
<dbReference type="InterPro" id="IPR004680">
    <property type="entry name" value="Cit_transptr-like_dom"/>
</dbReference>
<evidence type="ECO:0000256" key="4">
    <source>
        <dbReference type="ARBA" id="ARBA00022737"/>
    </source>
</evidence>
<feature type="transmembrane region" description="Helical" evidence="7">
    <location>
        <begin position="135"/>
        <end position="153"/>
    </location>
</feature>
<dbReference type="Gene3D" id="3.30.70.1450">
    <property type="entry name" value="Regulator of K+ conductance, C-terminal domain"/>
    <property type="match status" value="2"/>
</dbReference>
<evidence type="ECO:0000259" key="8">
    <source>
        <dbReference type="PROSITE" id="PS51202"/>
    </source>
</evidence>
<dbReference type="PANTHER" id="PTHR43652:SF1">
    <property type="entry name" value="RESPONSE REGULATOR"/>
    <property type="match status" value="1"/>
</dbReference>
<dbReference type="Pfam" id="PF03600">
    <property type="entry name" value="CitMHS"/>
    <property type="match status" value="1"/>
</dbReference>
<dbReference type="Pfam" id="PF02080">
    <property type="entry name" value="TrkA_C"/>
    <property type="match status" value="2"/>
</dbReference>
<evidence type="ECO:0000313" key="9">
    <source>
        <dbReference type="EMBL" id="RAI59214.1"/>
    </source>
</evidence>
<dbReference type="RefSeq" id="WP_111469472.1">
    <property type="nucleotide sequence ID" value="NZ_QLIX01000005.1"/>
</dbReference>
<sequence length="612" mass="64726">MTTDLLLVLLLLGSAIAMFVLNRPRMDAVGLIMIVLLPLTGVLTVNEALAGFADASIILIAALFVIGEGLVRTGVARHMGDWLGKVAGGNEARALVMLMLAAAFLGAVMSSTAVVAIFIPIVLRLCQGTATSPRRLMMPLSVAALLSGMLTLIATAPNLMVNAELARQGLEGFGFFGITPFGLPLLAIAIPYMLLARRFLGGGTASATAPELRRARLRDWIELYDLPDREYRLFLTETSPLAGQRLGDLTLRAEGLNILAVERARRFGADLLRPRTELVLQPGDVLLADLQARDAAPGELFAKYGIKALPLGEESRYFTNRAQEIGMVEALVPADSPLLGLTILEARLQSEYGLTAIGLRRGRKPAGPHLLEQRLAVGDGLLLFGFWSDLSKLRQGDAELVLLNLPAEFDEVLPAAGRAPAAVACLLLTVGLMVAGVLPNVHAALIGCLLMGLFGCVDLTSAYRAINWKTLVLIVGMLPFSVALQRTGGVDLAADALLAAAGEHSPRIVLTVLFAVTMLLGLFISNTATAVLMAPVALAVAADLGLSPYPFAMTVALAASTAFMTPVSSPVNTLVVGPGNYSFGDFMKVGLPFSLLCMGISVVLVPWLLPLR</sequence>
<accession>A0A327MAP4</accession>